<keyword evidence="2" id="KW-0813">Transport</keyword>
<name>A0ABY4R2Y5_9ACTN</name>
<dbReference type="InterPro" id="IPR003439">
    <property type="entry name" value="ABC_transporter-like_ATP-bd"/>
</dbReference>
<accession>A0ABY4R2Y5</accession>
<dbReference type="SMART" id="SM00382">
    <property type="entry name" value="AAA"/>
    <property type="match status" value="1"/>
</dbReference>
<comment type="subcellular location">
    <subcellularLocation>
        <location evidence="1">Cell membrane</location>
        <topology evidence="1">Peripheral membrane protein</topology>
    </subcellularLocation>
</comment>
<feature type="domain" description="ABC transporter" evidence="7">
    <location>
        <begin position="6"/>
        <end position="230"/>
    </location>
</feature>
<dbReference type="PROSITE" id="PS00211">
    <property type="entry name" value="ABC_TRANSPORTER_1"/>
    <property type="match status" value="1"/>
</dbReference>
<sequence>MSSPAVEVFELVKSYGSHRAVDDISFSVERGQLLALLGTNGAGKTTTIEICEGFRTADSGVVRVLGQHPATASLRPRVGVMLQDGVGGYTGAKAREMLALFAAYAADPLPVDELLAVVGLSDAADRPVKRLSGGQQQRLSLAMALVGRPELLFLDEPTTGMDPQARRTTWELIRRLRGDGVGIVLTTHYLDEAEGLADDVVVLHAGQIVAHGSPAELTHADSAGKIRFSARPGLDVAGLRAYLATPAEVREETAGQYLVAAPVTPQLLAAVTAWCARENVLAEGLTVERRRLEDVFLALTAELATGAPPGSADGGPADELSRRTRVIR</sequence>
<reference evidence="8" key="2">
    <citation type="submission" date="2022-05" db="EMBL/GenBank/DDBJ databases">
        <authorList>
            <person name="Kim J.-S."/>
            <person name="Lee K."/>
            <person name="Suh M."/>
            <person name="Eom M."/>
            <person name="Kim J.-S."/>
            <person name="Kim D.-S."/>
            <person name="Ko S.-H."/>
            <person name="Shin Y."/>
            <person name="Lee J.-S."/>
        </authorList>
    </citation>
    <scope>NUCLEOTIDE SEQUENCE</scope>
    <source>
        <strain evidence="8">N237</strain>
    </source>
</reference>
<dbReference type="GO" id="GO:0005524">
    <property type="term" value="F:ATP binding"/>
    <property type="evidence" value="ECO:0007669"/>
    <property type="project" value="UniProtKB-KW"/>
</dbReference>
<feature type="compositionally biased region" description="Low complexity" evidence="6">
    <location>
        <begin position="307"/>
        <end position="317"/>
    </location>
</feature>
<proteinExistence type="predicted"/>
<dbReference type="CDD" id="cd03230">
    <property type="entry name" value="ABC_DR_subfamily_A"/>
    <property type="match status" value="1"/>
</dbReference>
<keyword evidence="3" id="KW-0547">Nucleotide-binding</keyword>
<dbReference type="PANTHER" id="PTHR42711">
    <property type="entry name" value="ABC TRANSPORTER ATP-BINDING PROTEIN"/>
    <property type="match status" value="1"/>
</dbReference>
<evidence type="ECO:0000256" key="6">
    <source>
        <dbReference type="SAM" id="MobiDB-lite"/>
    </source>
</evidence>
<dbReference type="Gene3D" id="3.40.50.300">
    <property type="entry name" value="P-loop containing nucleotide triphosphate hydrolases"/>
    <property type="match status" value="1"/>
</dbReference>
<evidence type="ECO:0000256" key="4">
    <source>
        <dbReference type="ARBA" id="ARBA00022840"/>
    </source>
</evidence>
<evidence type="ECO:0000259" key="7">
    <source>
        <dbReference type="PROSITE" id="PS50893"/>
    </source>
</evidence>
<dbReference type="InterPro" id="IPR027417">
    <property type="entry name" value="P-loop_NTPase"/>
</dbReference>
<keyword evidence="9" id="KW-1185">Reference proteome</keyword>
<evidence type="ECO:0000313" key="8">
    <source>
        <dbReference type="EMBL" id="UQX90188.1"/>
    </source>
</evidence>
<evidence type="ECO:0000256" key="2">
    <source>
        <dbReference type="ARBA" id="ARBA00022448"/>
    </source>
</evidence>
<organism evidence="8 9">
    <name type="scientific">Jatrophihabitans telluris</name>
    <dbReference type="NCBI Taxonomy" id="2038343"/>
    <lineage>
        <taxon>Bacteria</taxon>
        <taxon>Bacillati</taxon>
        <taxon>Actinomycetota</taxon>
        <taxon>Actinomycetes</taxon>
        <taxon>Jatrophihabitantales</taxon>
        <taxon>Jatrophihabitantaceae</taxon>
        <taxon>Jatrophihabitans</taxon>
    </lineage>
</organism>
<dbReference type="PROSITE" id="PS50893">
    <property type="entry name" value="ABC_TRANSPORTER_2"/>
    <property type="match status" value="1"/>
</dbReference>
<evidence type="ECO:0000256" key="3">
    <source>
        <dbReference type="ARBA" id="ARBA00022741"/>
    </source>
</evidence>
<reference evidence="8" key="1">
    <citation type="journal article" date="2018" name="Int. J. Syst. Evol. Microbiol.">
        <title>Jatrophihabitans telluris sp. nov., isolated from sediment soil of lava forest wetlands and the emended description of the genus Jatrophihabitans.</title>
        <authorList>
            <person name="Lee K.C."/>
            <person name="Suh M.K."/>
            <person name="Eom M.K."/>
            <person name="Kim K.K."/>
            <person name="Kim J.S."/>
            <person name="Kim D.S."/>
            <person name="Ko S.H."/>
            <person name="Shin Y.K."/>
            <person name="Lee J.S."/>
        </authorList>
    </citation>
    <scope>NUCLEOTIDE SEQUENCE</scope>
    <source>
        <strain evidence="8">N237</strain>
    </source>
</reference>
<dbReference type="Pfam" id="PF00005">
    <property type="entry name" value="ABC_tran"/>
    <property type="match status" value="1"/>
</dbReference>
<dbReference type="EMBL" id="CP097332">
    <property type="protein sequence ID" value="UQX90188.1"/>
    <property type="molecule type" value="Genomic_DNA"/>
</dbReference>
<dbReference type="Proteomes" id="UP001056336">
    <property type="component" value="Chromosome"/>
</dbReference>
<dbReference type="PANTHER" id="PTHR42711:SF16">
    <property type="entry name" value="ABC TRANSPORTER ATP-BINDING PROTEIN"/>
    <property type="match status" value="1"/>
</dbReference>
<keyword evidence="4 8" id="KW-0067">ATP-binding</keyword>
<dbReference type="RefSeq" id="WP_249774084.1">
    <property type="nucleotide sequence ID" value="NZ_CP097332.1"/>
</dbReference>
<evidence type="ECO:0000256" key="5">
    <source>
        <dbReference type="ARBA" id="ARBA00023251"/>
    </source>
</evidence>
<evidence type="ECO:0000313" key="9">
    <source>
        <dbReference type="Proteomes" id="UP001056336"/>
    </source>
</evidence>
<evidence type="ECO:0000256" key="1">
    <source>
        <dbReference type="ARBA" id="ARBA00004202"/>
    </source>
</evidence>
<gene>
    <name evidence="8" type="ORF">M6D93_09355</name>
</gene>
<dbReference type="InterPro" id="IPR017871">
    <property type="entry name" value="ABC_transporter-like_CS"/>
</dbReference>
<dbReference type="SUPFAM" id="SSF52540">
    <property type="entry name" value="P-loop containing nucleoside triphosphate hydrolases"/>
    <property type="match status" value="1"/>
</dbReference>
<keyword evidence="5" id="KW-0046">Antibiotic resistance</keyword>
<dbReference type="InterPro" id="IPR050763">
    <property type="entry name" value="ABC_transporter_ATP-binding"/>
</dbReference>
<protein>
    <submittedName>
        <fullName evidence="8">ABC transporter ATP-binding protein</fullName>
    </submittedName>
</protein>
<dbReference type="InterPro" id="IPR003593">
    <property type="entry name" value="AAA+_ATPase"/>
</dbReference>
<feature type="region of interest" description="Disordered" evidence="6">
    <location>
        <begin position="307"/>
        <end position="328"/>
    </location>
</feature>